<evidence type="ECO:0000256" key="11">
    <source>
        <dbReference type="ARBA" id="ARBA00022840"/>
    </source>
</evidence>
<dbReference type="UniPathway" id="UPA00277">
    <property type="reaction ID" value="UER00407"/>
</dbReference>
<dbReference type="GO" id="GO:0005524">
    <property type="term" value="F:ATP binding"/>
    <property type="evidence" value="ECO:0007669"/>
    <property type="project" value="UniProtKB-UniRule"/>
</dbReference>
<dbReference type="FunFam" id="3.40.50.620:FF:000021">
    <property type="entry name" value="Riboflavin biosynthesis protein"/>
    <property type="match status" value="1"/>
</dbReference>
<keyword evidence="6 15" id="KW-0808">Transferase</keyword>
<keyword evidence="5 15" id="KW-0288">FMN</keyword>
<sequence length="316" mass="36805">MDIIEEKIRQNLQYNTYVALGSFDGLHLGHMQLIKKVIALAKKNNGRSMVYTFKNHPLSIINKEIMPKLLMDKETKIKILENKGIDILRLDTFTKEFMQLSPEEFVLNIVKNYNAKGVVVGFNYRFGYKNLGDVELLKELSKKYDFQLFVVDPIKYKKEIVSSSNIRHIISDTGDMDKARAMLTRPFSLSGMVIKGRQIGRVIGFPTINLDYNKEFVIPRGGVYFTIVKYNGNYFKGVTNVGYNPTVENEKLSIETHILNFNKEIYDEKIRLYFISRIRDEKKFKSLDELSERIKKDKDYVEKQNLGLIIKRDLQS</sequence>
<evidence type="ECO:0000256" key="7">
    <source>
        <dbReference type="ARBA" id="ARBA00022695"/>
    </source>
</evidence>
<dbReference type="Pfam" id="PF01687">
    <property type="entry name" value="Flavokinase"/>
    <property type="match status" value="1"/>
</dbReference>
<evidence type="ECO:0000256" key="4">
    <source>
        <dbReference type="ARBA" id="ARBA00022630"/>
    </source>
</evidence>
<reference evidence="17 18" key="1">
    <citation type="submission" date="2018-03" db="EMBL/GenBank/DDBJ databases">
        <title>Genome sequence of Clostridium liquoris DSM 100320.</title>
        <authorList>
            <person name="Poehlein A."/>
            <person name="Daniel R."/>
        </authorList>
    </citation>
    <scope>NUCLEOTIDE SEQUENCE [LARGE SCALE GENOMIC DNA]</scope>
    <source>
        <strain evidence="17 18">DSM 100320</strain>
    </source>
</reference>
<dbReference type="AlphaFoldDB" id="A0A2T0B8U3"/>
<dbReference type="GO" id="GO:0009231">
    <property type="term" value="P:riboflavin biosynthetic process"/>
    <property type="evidence" value="ECO:0007669"/>
    <property type="project" value="InterPro"/>
</dbReference>
<dbReference type="RefSeq" id="WP_106062595.1">
    <property type="nucleotide sequence ID" value="NZ_PVXO01000008.1"/>
</dbReference>
<dbReference type="NCBIfam" id="TIGR00083">
    <property type="entry name" value="ribF"/>
    <property type="match status" value="1"/>
</dbReference>
<comment type="catalytic activity">
    <reaction evidence="13 15">
        <text>riboflavin + ATP = FMN + ADP + H(+)</text>
        <dbReference type="Rhea" id="RHEA:14357"/>
        <dbReference type="ChEBI" id="CHEBI:15378"/>
        <dbReference type="ChEBI" id="CHEBI:30616"/>
        <dbReference type="ChEBI" id="CHEBI:57986"/>
        <dbReference type="ChEBI" id="CHEBI:58210"/>
        <dbReference type="ChEBI" id="CHEBI:456216"/>
        <dbReference type="EC" id="2.7.1.26"/>
    </reaction>
</comment>
<feature type="domain" description="Riboflavin kinase" evidence="16">
    <location>
        <begin position="182"/>
        <end position="306"/>
    </location>
</feature>
<dbReference type="InterPro" id="IPR015864">
    <property type="entry name" value="FAD_synthase"/>
</dbReference>
<dbReference type="GO" id="GO:0008531">
    <property type="term" value="F:riboflavin kinase activity"/>
    <property type="evidence" value="ECO:0007669"/>
    <property type="project" value="UniProtKB-UniRule"/>
</dbReference>
<dbReference type="InterPro" id="IPR015865">
    <property type="entry name" value="Riboflavin_kinase_bac/euk"/>
</dbReference>
<dbReference type="PIRSF" id="PIRSF004491">
    <property type="entry name" value="FAD_Synth"/>
    <property type="match status" value="1"/>
</dbReference>
<comment type="similarity">
    <text evidence="15">Belongs to the ribF family.</text>
</comment>
<dbReference type="UniPathway" id="UPA00276">
    <property type="reaction ID" value="UER00406"/>
</dbReference>
<evidence type="ECO:0000313" key="18">
    <source>
        <dbReference type="Proteomes" id="UP000239706"/>
    </source>
</evidence>
<comment type="pathway">
    <text evidence="3 15">Cofactor biosynthesis; FMN biosynthesis; FMN from riboflavin (ATP route): step 1/1.</text>
</comment>
<name>A0A2T0B8U3_9CLOT</name>
<dbReference type="PANTHER" id="PTHR22749:SF6">
    <property type="entry name" value="RIBOFLAVIN KINASE"/>
    <property type="match status" value="1"/>
</dbReference>
<keyword evidence="4 15" id="KW-0285">Flavoprotein</keyword>
<dbReference type="Proteomes" id="UP000239706">
    <property type="component" value="Unassembled WGS sequence"/>
</dbReference>
<dbReference type="InterPro" id="IPR002606">
    <property type="entry name" value="Riboflavin_kinase_bac"/>
</dbReference>
<dbReference type="EMBL" id="PVXO01000008">
    <property type="protein sequence ID" value="PRR80243.1"/>
    <property type="molecule type" value="Genomic_DNA"/>
</dbReference>
<dbReference type="Gene3D" id="2.40.30.30">
    <property type="entry name" value="Riboflavin kinase-like"/>
    <property type="match status" value="1"/>
</dbReference>
<dbReference type="NCBIfam" id="NF004162">
    <property type="entry name" value="PRK05627.1-5"/>
    <property type="match status" value="1"/>
</dbReference>
<dbReference type="EC" id="2.7.7.2" evidence="15"/>
<gene>
    <name evidence="17" type="primary">ribF</name>
    <name evidence="17" type="ORF">CLLI_04110</name>
</gene>
<evidence type="ECO:0000256" key="15">
    <source>
        <dbReference type="PIRNR" id="PIRNR004491"/>
    </source>
</evidence>
<protein>
    <recommendedName>
        <fullName evidence="15">Riboflavin biosynthesis protein</fullName>
    </recommendedName>
    <domain>
        <recommendedName>
            <fullName evidence="15">Riboflavin kinase</fullName>
            <ecNumber evidence="15">2.7.1.26</ecNumber>
        </recommendedName>
        <alternativeName>
            <fullName evidence="15">Flavokinase</fullName>
        </alternativeName>
    </domain>
    <domain>
        <recommendedName>
            <fullName evidence="15">FMN adenylyltransferase</fullName>
            <ecNumber evidence="15">2.7.7.2</ecNumber>
        </recommendedName>
        <alternativeName>
            <fullName evidence="15">FAD pyrophosphorylase</fullName>
        </alternativeName>
        <alternativeName>
            <fullName evidence="15">FAD synthase</fullName>
        </alternativeName>
    </domain>
</protein>
<keyword evidence="10 15" id="KW-0274">FAD</keyword>
<dbReference type="SMART" id="SM00904">
    <property type="entry name" value="Flavokinase"/>
    <property type="match status" value="1"/>
</dbReference>
<evidence type="ECO:0000256" key="12">
    <source>
        <dbReference type="ARBA" id="ARBA00023268"/>
    </source>
</evidence>
<comment type="function">
    <text evidence="1">Catalyzes the phosphorylation of riboflavin to FMN followed by the adenylation of FMN to FAD.</text>
</comment>
<evidence type="ECO:0000256" key="14">
    <source>
        <dbReference type="ARBA" id="ARBA00049494"/>
    </source>
</evidence>
<keyword evidence="8 15" id="KW-0547">Nucleotide-binding</keyword>
<dbReference type="Gene3D" id="3.40.50.620">
    <property type="entry name" value="HUPs"/>
    <property type="match status" value="1"/>
</dbReference>
<evidence type="ECO:0000256" key="13">
    <source>
        <dbReference type="ARBA" id="ARBA00047880"/>
    </source>
</evidence>
<evidence type="ECO:0000256" key="8">
    <source>
        <dbReference type="ARBA" id="ARBA00022741"/>
    </source>
</evidence>
<evidence type="ECO:0000256" key="3">
    <source>
        <dbReference type="ARBA" id="ARBA00005201"/>
    </source>
</evidence>
<evidence type="ECO:0000256" key="5">
    <source>
        <dbReference type="ARBA" id="ARBA00022643"/>
    </source>
</evidence>
<dbReference type="EC" id="2.7.1.26" evidence="15"/>
<evidence type="ECO:0000313" key="17">
    <source>
        <dbReference type="EMBL" id="PRR80243.1"/>
    </source>
</evidence>
<evidence type="ECO:0000256" key="2">
    <source>
        <dbReference type="ARBA" id="ARBA00004726"/>
    </source>
</evidence>
<dbReference type="GO" id="GO:0003919">
    <property type="term" value="F:FMN adenylyltransferase activity"/>
    <property type="evidence" value="ECO:0007669"/>
    <property type="project" value="UniProtKB-UniRule"/>
</dbReference>
<keyword evidence="7 15" id="KW-0548">Nucleotidyltransferase</keyword>
<dbReference type="GO" id="GO:0006747">
    <property type="term" value="P:FAD biosynthetic process"/>
    <property type="evidence" value="ECO:0007669"/>
    <property type="project" value="UniProtKB-UniRule"/>
</dbReference>
<evidence type="ECO:0000256" key="6">
    <source>
        <dbReference type="ARBA" id="ARBA00022679"/>
    </source>
</evidence>
<dbReference type="Pfam" id="PF06574">
    <property type="entry name" value="FAD_syn"/>
    <property type="match status" value="1"/>
</dbReference>
<dbReference type="GO" id="GO:0009398">
    <property type="term" value="P:FMN biosynthetic process"/>
    <property type="evidence" value="ECO:0007669"/>
    <property type="project" value="UniProtKB-UniRule"/>
</dbReference>
<dbReference type="FunFam" id="2.40.30.30:FF:000003">
    <property type="entry name" value="Riboflavin biosynthesis protein"/>
    <property type="match status" value="1"/>
</dbReference>
<evidence type="ECO:0000259" key="16">
    <source>
        <dbReference type="SMART" id="SM00904"/>
    </source>
</evidence>
<evidence type="ECO:0000256" key="9">
    <source>
        <dbReference type="ARBA" id="ARBA00022777"/>
    </source>
</evidence>
<dbReference type="SUPFAM" id="SSF52374">
    <property type="entry name" value="Nucleotidylyl transferase"/>
    <property type="match status" value="1"/>
</dbReference>
<dbReference type="PANTHER" id="PTHR22749">
    <property type="entry name" value="RIBOFLAVIN KINASE/FMN ADENYLYLTRANSFERASE"/>
    <property type="match status" value="1"/>
</dbReference>
<comment type="caution">
    <text evidence="17">The sequence shown here is derived from an EMBL/GenBank/DDBJ whole genome shotgun (WGS) entry which is preliminary data.</text>
</comment>
<dbReference type="InterPro" id="IPR023465">
    <property type="entry name" value="Riboflavin_kinase_dom_sf"/>
</dbReference>
<accession>A0A2T0B8U3</accession>
<dbReference type="InterPro" id="IPR023468">
    <property type="entry name" value="Riboflavin_kinase"/>
</dbReference>
<keyword evidence="9 15" id="KW-0418">Kinase</keyword>
<keyword evidence="18" id="KW-1185">Reference proteome</keyword>
<organism evidence="17 18">
    <name type="scientific">Clostridium liquoris</name>
    <dbReference type="NCBI Taxonomy" id="1289519"/>
    <lineage>
        <taxon>Bacteria</taxon>
        <taxon>Bacillati</taxon>
        <taxon>Bacillota</taxon>
        <taxon>Clostridia</taxon>
        <taxon>Eubacteriales</taxon>
        <taxon>Clostridiaceae</taxon>
        <taxon>Clostridium</taxon>
    </lineage>
</organism>
<comment type="catalytic activity">
    <reaction evidence="14 15">
        <text>FMN + ATP + H(+) = FAD + diphosphate</text>
        <dbReference type="Rhea" id="RHEA:17237"/>
        <dbReference type="ChEBI" id="CHEBI:15378"/>
        <dbReference type="ChEBI" id="CHEBI:30616"/>
        <dbReference type="ChEBI" id="CHEBI:33019"/>
        <dbReference type="ChEBI" id="CHEBI:57692"/>
        <dbReference type="ChEBI" id="CHEBI:58210"/>
        <dbReference type="EC" id="2.7.7.2"/>
    </reaction>
</comment>
<keyword evidence="11 15" id="KW-0067">ATP-binding</keyword>
<dbReference type="InterPro" id="IPR014729">
    <property type="entry name" value="Rossmann-like_a/b/a_fold"/>
</dbReference>
<proteinExistence type="inferred from homology"/>
<comment type="pathway">
    <text evidence="2 15">Cofactor biosynthesis; FAD biosynthesis; FAD from FMN: step 1/1.</text>
</comment>
<evidence type="ECO:0000256" key="10">
    <source>
        <dbReference type="ARBA" id="ARBA00022827"/>
    </source>
</evidence>
<dbReference type="OrthoDB" id="9803667at2"/>
<keyword evidence="12" id="KW-0511">Multifunctional enzyme</keyword>
<dbReference type="SUPFAM" id="SSF82114">
    <property type="entry name" value="Riboflavin kinase-like"/>
    <property type="match status" value="1"/>
</dbReference>
<evidence type="ECO:0000256" key="1">
    <source>
        <dbReference type="ARBA" id="ARBA00002121"/>
    </source>
</evidence>
<dbReference type="CDD" id="cd02064">
    <property type="entry name" value="FAD_synthetase_N"/>
    <property type="match status" value="1"/>
</dbReference>